<dbReference type="Gene3D" id="3.30.40.10">
    <property type="entry name" value="Zinc/RING finger domain, C3HC4 (zinc finger)"/>
    <property type="match status" value="1"/>
</dbReference>
<organism evidence="5 6">
    <name type="scientific">Lithospermum erythrorhizon</name>
    <name type="common">Purple gromwell</name>
    <name type="synonym">Lithospermum officinale var. erythrorhizon</name>
    <dbReference type="NCBI Taxonomy" id="34254"/>
    <lineage>
        <taxon>Eukaryota</taxon>
        <taxon>Viridiplantae</taxon>
        <taxon>Streptophyta</taxon>
        <taxon>Embryophyta</taxon>
        <taxon>Tracheophyta</taxon>
        <taxon>Spermatophyta</taxon>
        <taxon>Magnoliopsida</taxon>
        <taxon>eudicotyledons</taxon>
        <taxon>Gunneridae</taxon>
        <taxon>Pentapetalae</taxon>
        <taxon>asterids</taxon>
        <taxon>lamiids</taxon>
        <taxon>Boraginales</taxon>
        <taxon>Boraginaceae</taxon>
        <taxon>Boraginoideae</taxon>
        <taxon>Lithospermeae</taxon>
        <taxon>Lithospermum</taxon>
    </lineage>
</organism>
<dbReference type="EMBL" id="BAABME010001176">
    <property type="protein sequence ID" value="GAA0148039.1"/>
    <property type="molecule type" value="Genomic_DNA"/>
</dbReference>
<feature type="region of interest" description="Disordered" evidence="3">
    <location>
        <begin position="411"/>
        <end position="434"/>
    </location>
</feature>
<evidence type="ECO:0000259" key="4">
    <source>
        <dbReference type="PROSITE" id="PS50089"/>
    </source>
</evidence>
<feature type="region of interest" description="Disordered" evidence="3">
    <location>
        <begin position="108"/>
        <end position="132"/>
    </location>
</feature>
<dbReference type="SUPFAM" id="SSF57850">
    <property type="entry name" value="RING/U-box"/>
    <property type="match status" value="1"/>
</dbReference>
<feature type="compositionally biased region" description="Basic and acidic residues" evidence="3">
    <location>
        <begin position="336"/>
        <end position="345"/>
    </location>
</feature>
<feature type="domain" description="RING-type" evidence="4">
    <location>
        <begin position="795"/>
        <end position="832"/>
    </location>
</feature>
<dbReference type="CDD" id="cd16647">
    <property type="entry name" value="mRING-HC-C3HC5_NEU1"/>
    <property type="match status" value="1"/>
</dbReference>
<proteinExistence type="predicted"/>
<evidence type="ECO:0000256" key="3">
    <source>
        <dbReference type="SAM" id="MobiDB-lite"/>
    </source>
</evidence>
<feature type="compositionally biased region" description="Polar residues" evidence="3">
    <location>
        <begin position="117"/>
        <end position="128"/>
    </location>
</feature>
<dbReference type="GO" id="GO:0008270">
    <property type="term" value="F:zinc ion binding"/>
    <property type="evidence" value="ECO:0007669"/>
    <property type="project" value="UniProtKB-KW"/>
</dbReference>
<sequence>MAIAGLENVLVYDSAFLRENQSPASRLWGEPETPSPRPSSVLQMWREMEGEHVVNHPNMRPEEMPRPLGSETSCSEHLSSRGSVNEYSSLENVVQDDNETVACSPRLVDSDNEHADSNSVCSEQSTDLGETGRGRVRQVFHEWMSSGVKNHSAHASHRNKRSRSPWLGQNECQRVRIIREWVQINTQQRGVNGCPRDESATEIGSQIEQVRDGHLVSHREASERRPLRKLCGRQAVLDMLGRAQRERKEEINKLLQNRPVSDFAHRNRIQTLLKGRFLLNQRLVRDERPVCTAVNELGLLRQRHAVSNLRDGFLSTRGCLKGAQCDSSSNNNLVDLRNEHPRSSNELDDEGETDRHSVHAISQTEHVEIQNSQSNAIHDGNGQEHIARETEAEVPVLINNNREDETFNIDLIRSSQSREDDTLGSSWQENSPEECSEQVSNIVETVPTLLLEAQTLYDANNSANVDSNELVSGTVETVCTYLGEAHPTYNANSPQNVDASADHGAAGHMYSMAEEFPLQELLAYVEELQESESGLENDLQQFSGRENSQWTQVNIEDNILQETGSQWYNESATNDVMEQTQMQESDEEWPRNMLQEAIDSWLDVPSGQESGSAGRDDTIYFPDEENIQSTELRQLLSRRRVSTLLRSGFRESLDQLIQSYVQRQNDASAEWDLDERLSSHASLEQEPQHHNQDPEQETHWGMELQDDWPDLNPHQHTQNEWESINELRIDMAMLKQRMNNMQNILEECMDLQLELQRSFRQEVSAALNKSFDNSTDNAEIAINDIKWDHVKKGICCVCCDSHIDTLLYRCGHMCTCSKCAQELVQGGKCPMCYAPVREVVSAYFIQ</sequence>
<feature type="region of interest" description="Disordered" evidence="3">
    <location>
        <begin position="56"/>
        <end position="82"/>
    </location>
</feature>
<gene>
    <name evidence="5" type="ORF">LIER_07589</name>
</gene>
<dbReference type="Pfam" id="PF13920">
    <property type="entry name" value="zf-C3HC4_3"/>
    <property type="match status" value="1"/>
</dbReference>
<keyword evidence="6" id="KW-1185">Reference proteome</keyword>
<dbReference type="PANTHER" id="PTHR46519:SF3">
    <property type="entry name" value="RING_U-BOX SUPERFAMILY PROTEIN"/>
    <property type="match status" value="1"/>
</dbReference>
<keyword evidence="2" id="KW-0175">Coiled coil</keyword>
<comment type="caution">
    <text evidence="5">The sequence shown here is derived from an EMBL/GenBank/DDBJ whole genome shotgun (WGS) entry which is preliminary data.</text>
</comment>
<dbReference type="PANTHER" id="PTHR46519">
    <property type="entry name" value="RING/U-BOX SUPERFAMILY PROTEIN"/>
    <property type="match status" value="1"/>
</dbReference>
<name>A0AAV3P923_LITER</name>
<evidence type="ECO:0000313" key="5">
    <source>
        <dbReference type="EMBL" id="GAA0148039.1"/>
    </source>
</evidence>
<feature type="compositionally biased region" description="Polar residues" evidence="3">
    <location>
        <begin position="70"/>
        <end position="82"/>
    </location>
</feature>
<dbReference type="PROSITE" id="PS50089">
    <property type="entry name" value="ZF_RING_2"/>
    <property type="match status" value="1"/>
</dbReference>
<protein>
    <recommendedName>
        <fullName evidence="4">RING-type domain-containing protein</fullName>
    </recommendedName>
</protein>
<keyword evidence="1" id="KW-0863">Zinc-finger</keyword>
<feature type="coiled-coil region" evidence="2">
    <location>
        <begin position="724"/>
        <end position="761"/>
    </location>
</feature>
<reference evidence="5 6" key="1">
    <citation type="submission" date="2024-01" db="EMBL/GenBank/DDBJ databases">
        <title>The complete chloroplast genome sequence of Lithospermum erythrorhizon: insights into the phylogenetic relationship among Boraginaceae species and the maternal lineages of purple gromwells.</title>
        <authorList>
            <person name="Okada T."/>
            <person name="Watanabe K."/>
        </authorList>
    </citation>
    <scope>NUCLEOTIDE SEQUENCE [LARGE SCALE GENOMIC DNA]</scope>
</reference>
<feature type="compositionally biased region" description="Basic and acidic residues" evidence="3">
    <location>
        <begin position="56"/>
        <end position="65"/>
    </location>
</feature>
<accession>A0AAV3P923</accession>
<evidence type="ECO:0000256" key="1">
    <source>
        <dbReference type="PROSITE-ProRule" id="PRU00175"/>
    </source>
</evidence>
<dbReference type="Proteomes" id="UP001454036">
    <property type="component" value="Unassembled WGS sequence"/>
</dbReference>
<dbReference type="InterPro" id="IPR013083">
    <property type="entry name" value="Znf_RING/FYVE/PHD"/>
</dbReference>
<feature type="coiled-coil region" evidence="2">
    <location>
        <begin position="518"/>
        <end position="545"/>
    </location>
</feature>
<evidence type="ECO:0000256" key="2">
    <source>
        <dbReference type="SAM" id="Coils"/>
    </source>
</evidence>
<evidence type="ECO:0000313" key="6">
    <source>
        <dbReference type="Proteomes" id="UP001454036"/>
    </source>
</evidence>
<keyword evidence="1" id="KW-0862">Zinc</keyword>
<feature type="region of interest" description="Disordered" evidence="3">
    <location>
        <begin position="330"/>
        <end position="357"/>
    </location>
</feature>
<keyword evidence="1" id="KW-0479">Metal-binding</keyword>
<dbReference type="InterPro" id="IPR001841">
    <property type="entry name" value="Znf_RING"/>
</dbReference>
<dbReference type="AlphaFoldDB" id="A0AAV3P923"/>